<reference evidence="2 3" key="1">
    <citation type="submission" date="2021-06" db="EMBL/GenBank/DDBJ databases">
        <authorList>
            <person name="Palmer J.M."/>
        </authorList>
    </citation>
    <scope>NUCLEOTIDE SEQUENCE [LARGE SCALE GENOMIC DNA]</scope>
    <source>
        <strain evidence="3">if_2019</strain>
        <tissue evidence="2">Muscle</tissue>
    </source>
</reference>
<feature type="transmembrane region" description="Helical" evidence="1">
    <location>
        <begin position="6"/>
        <end position="23"/>
    </location>
</feature>
<sequence length="233" mass="25505">MVYGIIFTLGIIGNGLVVLIVGYQKTVKLQRISTCSISLSPTSCSSSCCPFGQWTLSRRGTSVHVIYTVNLYSSVLILAFVSLDRYLKAAGEQSDLRRSMAACCHPDRTSPGVCPSPGCTGRKLLRLPLRGGQRGFQRVLSAHLPSGKRSDVDGRFPLPAHPGGLRPTRTGHPHLLLYHHLQSLLRSQGPGAEEEETSEEDGDPRRLLLRLLVALLPLHLCGHPWDAECHRVL</sequence>
<protein>
    <submittedName>
        <fullName evidence="2">Uncharacterized protein</fullName>
    </submittedName>
</protein>
<name>A0ABV0V7T3_9TELE</name>
<accession>A0ABV0V7T3</accession>
<keyword evidence="1" id="KW-0472">Membrane</keyword>
<dbReference type="Gene3D" id="1.20.1070.10">
    <property type="entry name" value="Rhodopsin 7-helix transmembrane proteins"/>
    <property type="match status" value="1"/>
</dbReference>
<keyword evidence="3" id="KW-1185">Reference proteome</keyword>
<evidence type="ECO:0000313" key="2">
    <source>
        <dbReference type="EMBL" id="MEQ2253390.1"/>
    </source>
</evidence>
<evidence type="ECO:0000256" key="1">
    <source>
        <dbReference type="SAM" id="Phobius"/>
    </source>
</evidence>
<proteinExistence type="predicted"/>
<keyword evidence="1" id="KW-0812">Transmembrane</keyword>
<dbReference type="EMBL" id="JAHRIQ010097630">
    <property type="protein sequence ID" value="MEQ2253390.1"/>
    <property type="molecule type" value="Genomic_DNA"/>
</dbReference>
<gene>
    <name evidence="2" type="ORF">ILYODFUR_031638</name>
</gene>
<dbReference type="Proteomes" id="UP001482620">
    <property type="component" value="Unassembled WGS sequence"/>
</dbReference>
<keyword evidence="1" id="KW-1133">Transmembrane helix</keyword>
<dbReference type="SUPFAM" id="SSF81321">
    <property type="entry name" value="Family A G protein-coupled receptor-like"/>
    <property type="match status" value="1"/>
</dbReference>
<comment type="caution">
    <text evidence="2">The sequence shown here is derived from an EMBL/GenBank/DDBJ whole genome shotgun (WGS) entry which is preliminary data.</text>
</comment>
<organism evidence="2 3">
    <name type="scientific">Ilyodon furcidens</name>
    <name type="common">goldbreast splitfin</name>
    <dbReference type="NCBI Taxonomy" id="33524"/>
    <lineage>
        <taxon>Eukaryota</taxon>
        <taxon>Metazoa</taxon>
        <taxon>Chordata</taxon>
        <taxon>Craniata</taxon>
        <taxon>Vertebrata</taxon>
        <taxon>Euteleostomi</taxon>
        <taxon>Actinopterygii</taxon>
        <taxon>Neopterygii</taxon>
        <taxon>Teleostei</taxon>
        <taxon>Neoteleostei</taxon>
        <taxon>Acanthomorphata</taxon>
        <taxon>Ovalentaria</taxon>
        <taxon>Atherinomorphae</taxon>
        <taxon>Cyprinodontiformes</taxon>
        <taxon>Goodeidae</taxon>
        <taxon>Ilyodon</taxon>
    </lineage>
</organism>
<feature type="transmembrane region" description="Helical" evidence="1">
    <location>
        <begin position="65"/>
        <end position="83"/>
    </location>
</feature>
<evidence type="ECO:0000313" key="3">
    <source>
        <dbReference type="Proteomes" id="UP001482620"/>
    </source>
</evidence>